<evidence type="ECO:0000259" key="2">
    <source>
        <dbReference type="Pfam" id="PF13369"/>
    </source>
</evidence>
<evidence type="ECO:0000313" key="3">
    <source>
        <dbReference type="EMBL" id="MBA1276027.1"/>
    </source>
</evidence>
<comment type="similarity">
    <text evidence="1">Belongs to the UPF0162 family.</text>
</comment>
<dbReference type="PANTHER" id="PTHR31350">
    <property type="entry name" value="SI:DKEY-261L7.2"/>
    <property type="match status" value="1"/>
</dbReference>
<sequence length="267" mass="30231">MNPRHACLQCLNRKPPDLFGASLWVAVEHDRSLDIDAVQASLSQLCLQLDAMLPVLPPRELAQPLLRQLCALGFHQDDDRPLLPRAARVDLVLRRRLGQPLSIAIIALELARRLEIPLVGVNFPGHVLLKAPGSDHLLDPCTGRRLYPRECQALLDRYFKGGLALQAHHLLPCDARYLVQRLSRNLRQLHQQTSDPLAALRDAERVIELGSPTLNDHLARADLYRLLECPQGERFDLEHALLLSEDPMQRIALTQRLRSLQRPLAFH</sequence>
<dbReference type="Pfam" id="PF13369">
    <property type="entry name" value="Transglut_core2"/>
    <property type="match status" value="1"/>
</dbReference>
<evidence type="ECO:0000256" key="1">
    <source>
        <dbReference type="ARBA" id="ARBA00007100"/>
    </source>
</evidence>
<dbReference type="InterPro" id="IPR032698">
    <property type="entry name" value="SirB1_N"/>
</dbReference>
<proteinExistence type="inferred from homology"/>
<organism evidence="3 4">
    <name type="scientific">Stutzerimonas azotifigens</name>
    <dbReference type="NCBI Taxonomy" id="291995"/>
    <lineage>
        <taxon>Bacteria</taxon>
        <taxon>Pseudomonadati</taxon>
        <taxon>Pseudomonadota</taxon>
        <taxon>Gammaproteobacteria</taxon>
        <taxon>Pseudomonadales</taxon>
        <taxon>Pseudomonadaceae</taxon>
        <taxon>Stutzerimonas</taxon>
    </lineage>
</organism>
<protein>
    <submittedName>
        <fullName evidence="3">Tetratricopeptide repeat protein</fullName>
    </submittedName>
</protein>
<dbReference type="RefSeq" id="WP_181073190.1">
    <property type="nucleotide sequence ID" value="NZ_JAAMRF010000015.1"/>
</dbReference>
<keyword evidence="4" id="KW-1185">Reference proteome</keyword>
<dbReference type="EMBL" id="JAAMRF010000015">
    <property type="protein sequence ID" value="MBA1276027.1"/>
    <property type="molecule type" value="Genomic_DNA"/>
</dbReference>
<feature type="domain" description="Protein SirB1 N-terminal" evidence="2">
    <location>
        <begin position="37"/>
        <end position="183"/>
    </location>
</feature>
<name>A0ABR5Z719_9GAMM</name>
<evidence type="ECO:0000313" key="4">
    <source>
        <dbReference type="Proteomes" id="UP000786387"/>
    </source>
</evidence>
<dbReference type="Proteomes" id="UP000786387">
    <property type="component" value="Unassembled WGS sequence"/>
</dbReference>
<accession>A0ABR5Z719</accession>
<gene>
    <name evidence="3" type="ORF">G7026_22025</name>
</gene>
<dbReference type="PANTHER" id="PTHR31350:SF21">
    <property type="entry name" value="F-BOX ONLY PROTEIN 21"/>
    <property type="match status" value="1"/>
</dbReference>
<reference evidence="3 4" key="1">
    <citation type="submission" date="2020-02" db="EMBL/GenBank/DDBJ databases">
        <title>Synteny-based analysis reveals conserved mechanism for high triclosan tolerance in Pseudomonas, as well as instances of horizontal transfer.</title>
        <authorList>
            <person name="Mcfarland A.G."/>
            <person name="Bertucci H.K."/>
            <person name="Litmann E."/>
            <person name="Shen J."/>
            <person name="Huttenhower C."/>
            <person name="Hartmann E.M."/>
        </authorList>
    </citation>
    <scope>NUCLEOTIDE SEQUENCE [LARGE SCALE GENOMIC DNA]</scope>
    <source>
        <strain evidence="3 4">115A1</strain>
    </source>
</reference>
<comment type="caution">
    <text evidence="3">The sequence shown here is derived from an EMBL/GenBank/DDBJ whole genome shotgun (WGS) entry which is preliminary data.</text>
</comment>